<gene>
    <name evidence="7" type="primary">cas6</name>
    <name evidence="7" type="ORF">HYG86_06940</name>
</gene>
<keyword evidence="8" id="KW-1185">Reference proteome</keyword>
<dbReference type="PANTHER" id="PTHR36984">
    <property type="entry name" value="CRISPR-ASSOCIATED ENDORIBONUCLEASE CAS6 1"/>
    <property type="match status" value="1"/>
</dbReference>
<sequence length="243" mass="28342">MRLEITFGCNKGSIVDFNYNYNLSKLILESLVGSRGTLRYKGKPFKHYTYSQLYFTDYQIIDGKIVNLGEDIHWYVSSPSHFFIDGLVKGLTRTSYFNIGSAELEFKKARLLEDPEFTDEMEFTCMSPITISTMGRGGNRDFYCRIEEKAFVENIRYDLVQKYYHLYNSFPKNEKLDIVFDENYMGKKQRTSRLIDYNGIKILGYMVPFVTKGSPDLIRIGYSTGFGDRTNTGFGMVKIWHRE</sequence>
<dbReference type="PIRSF" id="PIRSF005054">
    <property type="entry name" value="PF1131"/>
    <property type="match status" value="1"/>
</dbReference>
<evidence type="ECO:0000256" key="3">
    <source>
        <dbReference type="ARBA" id="ARBA00023118"/>
    </source>
</evidence>
<evidence type="ECO:0000313" key="7">
    <source>
        <dbReference type="EMBL" id="QNO14533.1"/>
    </source>
</evidence>
<evidence type="ECO:0000256" key="4">
    <source>
        <dbReference type="PIRNR" id="PIRNR005054"/>
    </source>
</evidence>
<dbReference type="GO" id="GO:0003723">
    <property type="term" value="F:RNA binding"/>
    <property type="evidence" value="ECO:0007669"/>
    <property type="project" value="UniProtKB-KW"/>
</dbReference>
<dbReference type="PANTHER" id="PTHR36984:SF1">
    <property type="entry name" value="CRISPR-ASSOCIATED ENDORIBONUCLEASE CAS6 1"/>
    <property type="match status" value="1"/>
</dbReference>
<comment type="function">
    <text evidence="4">CRISPR (clustered regularly interspaced short palindromic repeat), is an adaptive immune system that provides protection against mobile genetic elements (viruses, transposable elements and conjugative plasmids). CRISPR clusters contain sequences complementary to antecedent mobile elements and target invading nucleic acids. CRISPR clusters are transcribed and processed into CRISPR RNA (crRNA).</text>
</comment>
<dbReference type="EMBL" id="CP058559">
    <property type="protein sequence ID" value="QNO14533.1"/>
    <property type="molecule type" value="Genomic_DNA"/>
</dbReference>
<reference evidence="7 8" key="1">
    <citation type="submission" date="2020-07" db="EMBL/GenBank/DDBJ databases">
        <title>Alkalicella. sp. LB2 genome.</title>
        <authorList>
            <person name="Postec A."/>
            <person name="Quemeneur M."/>
        </authorList>
    </citation>
    <scope>NUCLEOTIDE SEQUENCE [LARGE SCALE GENOMIC DNA]</scope>
    <source>
        <strain evidence="7 8">LB2</strain>
    </source>
</reference>
<dbReference type="AlphaFoldDB" id="A0A7G9W771"/>
<dbReference type="RefSeq" id="WP_213168305.1">
    <property type="nucleotide sequence ID" value="NZ_CP058559.1"/>
</dbReference>
<comment type="similarity">
    <text evidence="1 4">Belongs to the CRISPR-associated protein Cas6/Cse3/CasE family.</text>
</comment>
<accession>A0A7G9W771</accession>
<dbReference type="InterPro" id="IPR045747">
    <property type="entry name" value="CRISPR-assoc_prot_Cas6_N_sf"/>
</dbReference>
<organism evidence="7 8">
    <name type="scientific">Alkalicella caledoniensis</name>
    <dbReference type="NCBI Taxonomy" id="2731377"/>
    <lineage>
        <taxon>Bacteria</taxon>
        <taxon>Bacillati</taxon>
        <taxon>Bacillota</taxon>
        <taxon>Clostridia</taxon>
        <taxon>Eubacteriales</taxon>
        <taxon>Proteinivoracaceae</taxon>
        <taxon>Alkalicella</taxon>
    </lineage>
</organism>
<evidence type="ECO:0000259" key="6">
    <source>
        <dbReference type="Pfam" id="PF01881"/>
    </source>
</evidence>
<dbReference type="Proteomes" id="UP000516160">
    <property type="component" value="Chromosome"/>
</dbReference>
<dbReference type="InterPro" id="IPR010156">
    <property type="entry name" value="CRISPR-assoc_prot_Cas6"/>
</dbReference>
<protein>
    <recommendedName>
        <fullName evidence="4">CRISPR-associated endoribonuclease</fullName>
    </recommendedName>
</protein>
<dbReference type="Pfam" id="PF21350">
    <property type="entry name" value="Cas6_I-A"/>
    <property type="match status" value="1"/>
</dbReference>
<evidence type="ECO:0000256" key="1">
    <source>
        <dbReference type="ARBA" id="ARBA00005937"/>
    </source>
</evidence>
<proteinExistence type="inferred from homology"/>
<evidence type="ECO:0000256" key="5">
    <source>
        <dbReference type="PIRSR" id="PIRSR005054-1"/>
    </source>
</evidence>
<dbReference type="GO" id="GO:0016788">
    <property type="term" value="F:hydrolase activity, acting on ester bonds"/>
    <property type="evidence" value="ECO:0007669"/>
    <property type="project" value="InterPro"/>
</dbReference>
<name>A0A7G9W771_ALKCA</name>
<evidence type="ECO:0000256" key="2">
    <source>
        <dbReference type="ARBA" id="ARBA00022884"/>
    </source>
</evidence>
<dbReference type="InterPro" id="IPR049435">
    <property type="entry name" value="Cas_Cas6_C"/>
</dbReference>
<keyword evidence="2" id="KW-0694">RNA-binding</keyword>
<dbReference type="GO" id="GO:0051607">
    <property type="term" value="P:defense response to virus"/>
    <property type="evidence" value="ECO:0007669"/>
    <property type="project" value="UniProtKB-KW"/>
</dbReference>
<evidence type="ECO:0000313" key="8">
    <source>
        <dbReference type="Proteomes" id="UP000516160"/>
    </source>
</evidence>
<feature type="domain" description="CRISPR associated protein Cas6 C-terminal" evidence="6">
    <location>
        <begin position="113"/>
        <end position="239"/>
    </location>
</feature>
<dbReference type="NCBIfam" id="TIGR01877">
    <property type="entry name" value="cas_cas6"/>
    <property type="match status" value="1"/>
</dbReference>
<dbReference type="CDD" id="cd21140">
    <property type="entry name" value="Cas6_I-like"/>
    <property type="match status" value="1"/>
</dbReference>
<feature type="site" description="Transition state stabilizer" evidence="5">
    <location>
        <position position="46"/>
    </location>
</feature>
<dbReference type="Gene3D" id="3.30.70.1890">
    <property type="match status" value="1"/>
</dbReference>
<dbReference type="KEGG" id="acae:HYG86_06940"/>
<keyword evidence="3" id="KW-0051">Antiviral defense</keyword>
<dbReference type="Gene3D" id="3.30.70.1900">
    <property type="match status" value="1"/>
</dbReference>
<dbReference type="Pfam" id="PF01881">
    <property type="entry name" value="Cas_Cas6_C"/>
    <property type="match status" value="1"/>
</dbReference>